<keyword evidence="2" id="KW-1185">Reference proteome</keyword>
<dbReference type="KEGG" id="htl:HPTL_1144"/>
<name>A0A2Z6DYI6_HYDTE</name>
<dbReference type="AlphaFoldDB" id="A0A2Z6DYI6"/>
<dbReference type="EMBL" id="AP018558">
    <property type="protein sequence ID" value="BBD77408.1"/>
    <property type="molecule type" value="Genomic_DNA"/>
</dbReference>
<dbReference type="Proteomes" id="UP000262004">
    <property type="component" value="Chromosome"/>
</dbReference>
<sequence>MPVKIIQKEASEAGYSWATIRRAKERLGIEAERTGGVGKAGRWEWVLPKMLKNPLRCSLSEGEHLTHLSENLSTLGDSDSEWLEV</sequence>
<proteinExistence type="predicted"/>
<accession>A0A2Z6DYI6</accession>
<gene>
    <name evidence="1" type="ORF">HPTL_1144</name>
</gene>
<protein>
    <submittedName>
        <fullName evidence="1">AAA ATPase</fullName>
    </submittedName>
</protein>
<evidence type="ECO:0000313" key="1">
    <source>
        <dbReference type="EMBL" id="BBD77408.1"/>
    </source>
</evidence>
<evidence type="ECO:0000313" key="2">
    <source>
        <dbReference type="Proteomes" id="UP000262004"/>
    </source>
</evidence>
<dbReference type="OrthoDB" id="8905164at2"/>
<organism evidence="1 2">
    <name type="scientific">Hydrogenophilus thermoluteolus</name>
    <name type="common">Pseudomonas hydrogenothermophila</name>
    <dbReference type="NCBI Taxonomy" id="297"/>
    <lineage>
        <taxon>Bacteria</taxon>
        <taxon>Pseudomonadati</taxon>
        <taxon>Pseudomonadota</taxon>
        <taxon>Hydrogenophilia</taxon>
        <taxon>Hydrogenophilales</taxon>
        <taxon>Hydrogenophilaceae</taxon>
        <taxon>Hydrogenophilus</taxon>
    </lineage>
</organism>
<reference evidence="1 2" key="1">
    <citation type="submission" date="2018-04" db="EMBL/GenBank/DDBJ databases">
        <title>Complete genome sequence of Hydrogenophilus thermoluteolus TH-1.</title>
        <authorList>
            <person name="Arai H."/>
        </authorList>
    </citation>
    <scope>NUCLEOTIDE SEQUENCE [LARGE SCALE GENOMIC DNA]</scope>
    <source>
        <strain evidence="1 2">TH-1</strain>
    </source>
</reference>